<protein>
    <recommendedName>
        <fullName evidence="4">DUF4328 domain-containing protein</fullName>
    </recommendedName>
</protein>
<gene>
    <name evidence="2" type="ORF">ACFO0D_15775</name>
</gene>
<feature type="transmembrane region" description="Helical" evidence="1">
    <location>
        <begin position="209"/>
        <end position="229"/>
    </location>
</feature>
<organism evidence="2 3">
    <name type="scientific">Deinococcus hohokamensis</name>
    <dbReference type="NCBI Taxonomy" id="309883"/>
    <lineage>
        <taxon>Bacteria</taxon>
        <taxon>Thermotogati</taxon>
        <taxon>Deinococcota</taxon>
        <taxon>Deinococci</taxon>
        <taxon>Deinococcales</taxon>
        <taxon>Deinococcaceae</taxon>
        <taxon>Deinococcus</taxon>
    </lineage>
</organism>
<accession>A0ABV9IDY3</accession>
<feature type="transmembrane region" description="Helical" evidence="1">
    <location>
        <begin position="122"/>
        <end position="141"/>
    </location>
</feature>
<feature type="transmembrane region" description="Helical" evidence="1">
    <location>
        <begin position="44"/>
        <end position="67"/>
    </location>
</feature>
<evidence type="ECO:0000313" key="3">
    <source>
        <dbReference type="Proteomes" id="UP001595952"/>
    </source>
</evidence>
<keyword evidence="3" id="KW-1185">Reference proteome</keyword>
<dbReference type="Proteomes" id="UP001595952">
    <property type="component" value="Unassembled WGS sequence"/>
</dbReference>
<feature type="transmembrane region" description="Helical" evidence="1">
    <location>
        <begin position="12"/>
        <end position="32"/>
    </location>
</feature>
<sequence>MPSTTSRFTLLLRSLEALILLTFISSVIDILTPSASLKGGLQGASGAFIVVVQLITSVIWLAAYLALRQWFLAVQQGEVAGIIATARAVDISWAWQPWSILVAALSGWWIASLSDATPPPTLALAVILVPACLAFALWWFFVRAVRHWVESVNQRFIGAAQDVPHTVQEKLLVWLTWAKWINIIGLVFVVGDLVADSGLFGAGAQGKGIGVGLLDVTSSAVSLVFILCAHRFVEEPPVNTGEQPQVAY</sequence>
<keyword evidence="1" id="KW-0472">Membrane</keyword>
<dbReference type="RefSeq" id="WP_380062773.1">
    <property type="nucleotide sequence ID" value="NZ_JBHSEI010000010.1"/>
</dbReference>
<evidence type="ECO:0000313" key="2">
    <source>
        <dbReference type="EMBL" id="MFC4639796.1"/>
    </source>
</evidence>
<keyword evidence="1" id="KW-0812">Transmembrane</keyword>
<feature type="transmembrane region" description="Helical" evidence="1">
    <location>
        <begin position="88"/>
        <end position="110"/>
    </location>
</feature>
<evidence type="ECO:0008006" key="4">
    <source>
        <dbReference type="Google" id="ProtNLM"/>
    </source>
</evidence>
<keyword evidence="1" id="KW-1133">Transmembrane helix</keyword>
<proteinExistence type="predicted"/>
<feature type="transmembrane region" description="Helical" evidence="1">
    <location>
        <begin position="171"/>
        <end position="189"/>
    </location>
</feature>
<evidence type="ECO:0000256" key="1">
    <source>
        <dbReference type="SAM" id="Phobius"/>
    </source>
</evidence>
<name>A0ABV9IDY3_9DEIO</name>
<reference evidence="3" key="1">
    <citation type="journal article" date="2019" name="Int. J. Syst. Evol. Microbiol.">
        <title>The Global Catalogue of Microorganisms (GCM) 10K type strain sequencing project: providing services to taxonomists for standard genome sequencing and annotation.</title>
        <authorList>
            <consortium name="The Broad Institute Genomics Platform"/>
            <consortium name="The Broad Institute Genome Sequencing Center for Infectious Disease"/>
            <person name="Wu L."/>
            <person name="Ma J."/>
        </authorList>
    </citation>
    <scope>NUCLEOTIDE SEQUENCE [LARGE SCALE GENOMIC DNA]</scope>
    <source>
        <strain evidence="3">CCUG 55995</strain>
    </source>
</reference>
<comment type="caution">
    <text evidence="2">The sequence shown here is derived from an EMBL/GenBank/DDBJ whole genome shotgun (WGS) entry which is preliminary data.</text>
</comment>
<dbReference type="EMBL" id="JBHSEI010000010">
    <property type="protein sequence ID" value="MFC4639796.1"/>
    <property type="molecule type" value="Genomic_DNA"/>
</dbReference>